<evidence type="ECO:0000313" key="2">
    <source>
        <dbReference type="EMBL" id="GIY05937.1"/>
    </source>
</evidence>
<accession>A0AAV4QCA6</accession>
<dbReference type="EMBL" id="BPLQ01004153">
    <property type="protein sequence ID" value="GIY05937.1"/>
    <property type="molecule type" value="Genomic_DNA"/>
</dbReference>
<dbReference type="AlphaFoldDB" id="A0AAV4QCA6"/>
<dbReference type="Proteomes" id="UP001054837">
    <property type="component" value="Unassembled WGS sequence"/>
</dbReference>
<feature type="compositionally biased region" description="Basic and acidic residues" evidence="1">
    <location>
        <begin position="1"/>
        <end position="24"/>
    </location>
</feature>
<name>A0AAV4QCA6_9ARAC</name>
<evidence type="ECO:0000313" key="3">
    <source>
        <dbReference type="Proteomes" id="UP001054837"/>
    </source>
</evidence>
<proteinExistence type="predicted"/>
<evidence type="ECO:0000256" key="1">
    <source>
        <dbReference type="SAM" id="MobiDB-lite"/>
    </source>
</evidence>
<sequence length="100" mass="11683">MWKFAPEDKHGTDRPRHWSERSDPSSESGVDDEARIHGMELLELGGKVLRNNFHVPHQVVCPPRGFSTYANMFEGPREKKWGHYHRWNMCCEKATSTRMS</sequence>
<feature type="region of interest" description="Disordered" evidence="1">
    <location>
        <begin position="1"/>
        <end position="33"/>
    </location>
</feature>
<reference evidence="2 3" key="1">
    <citation type="submission" date="2021-06" db="EMBL/GenBank/DDBJ databases">
        <title>Caerostris darwini draft genome.</title>
        <authorList>
            <person name="Kono N."/>
            <person name="Arakawa K."/>
        </authorList>
    </citation>
    <scope>NUCLEOTIDE SEQUENCE [LARGE SCALE GENOMIC DNA]</scope>
</reference>
<organism evidence="2 3">
    <name type="scientific">Caerostris darwini</name>
    <dbReference type="NCBI Taxonomy" id="1538125"/>
    <lineage>
        <taxon>Eukaryota</taxon>
        <taxon>Metazoa</taxon>
        <taxon>Ecdysozoa</taxon>
        <taxon>Arthropoda</taxon>
        <taxon>Chelicerata</taxon>
        <taxon>Arachnida</taxon>
        <taxon>Araneae</taxon>
        <taxon>Araneomorphae</taxon>
        <taxon>Entelegynae</taxon>
        <taxon>Araneoidea</taxon>
        <taxon>Araneidae</taxon>
        <taxon>Caerostris</taxon>
    </lineage>
</organism>
<gene>
    <name evidence="2" type="ORF">CDAR_576281</name>
</gene>
<keyword evidence="3" id="KW-1185">Reference proteome</keyword>
<comment type="caution">
    <text evidence="2">The sequence shown here is derived from an EMBL/GenBank/DDBJ whole genome shotgun (WGS) entry which is preliminary data.</text>
</comment>
<protein>
    <submittedName>
        <fullName evidence="2">Uncharacterized protein</fullName>
    </submittedName>
</protein>